<dbReference type="Pfam" id="PF10043">
    <property type="entry name" value="DUF2279"/>
    <property type="match status" value="1"/>
</dbReference>
<dbReference type="RefSeq" id="WP_207691817.1">
    <property type="nucleotide sequence ID" value="NZ_CP061799.1"/>
</dbReference>
<organism evidence="1 2">
    <name type="scientific">Desulfonema limicola</name>
    <dbReference type="NCBI Taxonomy" id="45656"/>
    <lineage>
        <taxon>Bacteria</taxon>
        <taxon>Pseudomonadati</taxon>
        <taxon>Thermodesulfobacteriota</taxon>
        <taxon>Desulfobacteria</taxon>
        <taxon>Desulfobacterales</taxon>
        <taxon>Desulfococcaceae</taxon>
        <taxon>Desulfonema</taxon>
    </lineage>
</organism>
<proteinExistence type="predicted"/>
<protein>
    <submittedName>
        <fullName evidence="1">Periplasmic lipoprotein, DUF2279</fullName>
    </submittedName>
</protein>
<sequence length="275" mass="31181">MCKKIIIIFLIFFQAISCNGEEPDNNCSKELSVPEKNKKFLLLNSAGIGIITAWGIAKWDYFSKAPHSGSEGWFEQSTDEGGADKLGHLYTSYVLTHGLSYIYEKYCLSQNDAYLYGALSSFAIMGYMELGDSFSEYGFSYEDMISNIAGCAFGYFLLKKPELADKIDLRWEYGFDPESADFFTDYENSKYLIAVKLNGFEPVKKSFLKHIELHAGYYSRGFSGDEHKKERNVYIGIGFNLTGLFKKLSFKKTGTILNYIQIPGTSLQLKHDLSR</sequence>
<dbReference type="Proteomes" id="UP000663720">
    <property type="component" value="Chromosome"/>
</dbReference>
<reference evidence="1" key="1">
    <citation type="journal article" date="2021" name="Microb. Physiol.">
        <title>Proteogenomic Insights into the Physiology of Marine, Sulfate-Reducing, Filamentous Desulfonema limicola and Desulfonema magnum.</title>
        <authorList>
            <person name="Schnaars V."/>
            <person name="Wohlbrand L."/>
            <person name="Scheve S."/>
            <person name="Hinrichs C."/>
            <person name="Reinhardt R."/>
            <person name="Rabus R."/>
        </authorList>
    </citation>
    <scope>NUCLEOTIDE SEQUENCE</scope>
    <source>
        <strain evidence="1">5ac10</strain>
    </source>
</reference>
<gene>
    <name evidence="1" type="ORF">dnl_24360</name>
</gene>
<keyword evidence="2" id="KW-1185">Reference proteome</keyword>
<evidence type="ECO:0000313" key="2">
    <source>
        <dbReference type="Proteomes" id="UP000663720"/>
    </source>
</evidence>
<dbReference type="EMBL" id="CP061799">
    <property type="protein sequence ID" value="QTA80145.1"/>
    <property type="molecule type" value="Genomic_DNA"/>
</dbReference>
<dbReference type="InterPro" id="IPR018736">
    <property type="entry name" value="DUF2279_periplasmic_lipo"/>
</dbReference>
<accession>A0A975GGB2</accession>
<dbReference type="KEGG" id="dli:dnl_24360"/>
<dbReference type="AlphaFoldDB" id="A0A975GGB2"/>
<keyword evidence="1" id="KW-0449">Lipoprotein</keyword>
<evidence type="ECO:0000313" key="1">
    <source>
        <dbReference type="EMBL" id="QTA80145.1"/>
    </source>
</evidence>
<name>A0A975GGB2_9BACT</name>